<dbReference type="Gene3D" id="2.70.50.60">
    <property type="entry name" value="abc- transporter (atp binding component) like domain"/>
    <property type="match status" value="1"/>
</dbReference>
<evidence type="ECO:0000259" key="5">
    <source>
        <dbReference type="PROSITE" id="PS50893"/>
    </source>
</evidence>
<evidence type="ECO:0000313" key="6">
    <source>
        <dbReference type="EMBL" id="NUU28027.1"/>
    </source>
</evidence>
<dbReference type="InterPro" id="IPR029439">
    <property type="entry name" value="Wzt_C"/>
</dbReference>
<accession>A0A850DR95</accession>
<evidence type="ECO:0000256" key="2">
    <source>
        <dbReference type="ARBA" id="ARBA00022448"/>
    </source>
</evidence>
<dbReference type="InterPro" id="IPR027417">
    <property type="entry name" value="P-loop_NTPase"/>
</dbReference>
<dbReference type="RefSeq" id="WP_175325840.1">
    <property type="nucleotide sequence ID" value="NZ_BAAAWP010000001.1"/>
</dbReference>
<dbReference type="GO" id="GO:0016887">
    <property type="term" value="F:ATP hydrolysis activity"/>
    <property type="evidence" value="ECO:0007669"/>
    <property type="project" value="InterPro"/>
</dbReference>
<evidence type="ECO:0000256" key="3">
    <source>
        <dbReference type="ARBA" id="ARBA00022741"/>
    </source>
</evidence>
<evidence type="ECO:0000313" key="7">
    <source>
        <dbReference type="Proteomes" id="UP000539146"/>
    </source>
</evidence>
<keyword evidence="3" id="KW-0547">Nucleotide-binding</keyword>
<dbReference type="GO" id="GO:0005524">
    <property type="term" value="F:ATP binding"/>
    <property type="evidence" value="ECO:0007669"/>
    <property type="project" value="UniProtKB-KW"/>
</dbReference>
<name>A0A850DR95_9MICO</name>
<dbReference type="InterPro" id="IPR015860">
    <property type="entry name" value="ABC_transpr_TagH-like"/>
</dbReference>
<gene>
    <name evidence="6" type="ORF">HP467_07865</name>
</gene>
<evidence type="ECO:0000256" key="1">
    <source>
        <dbReference type="ARBA" id="ARBA00005417"/>
    </source>
</evidence>
<sequence>MDISTPVAPSTDQDTADRPDVIVIDHVRKRFVVRKDNTIRERIVTLGRAGRKHRQDFWALDDVSVSIQAGSTVGLIGQNGSGKSTLLKAIGGIIQPTSGTVSRRGRLAALLELGAGFHPDLSGRENVFLNASLLGLSRKQTEERFDDILAFSGIGDFIDTQVKFYSSGMYVRLAFAVAVHTDPDVLLVDEVLAVGDEAFQRKCLDRIRTFQEAGKTIIIVTHSLSQVQEMCDRVVLLNKGKVLHDGDPVAAVSMFRDVLEERRHGELSQDVAVGRGTVLGASVHAEGRGPRDGVRPGDDLIVDMEFEHLDGVEDWEAAVQVNNTAGQVVFGTTTGIMGVTLEPLHGRRKLRIRIADTAFGTGKYFINVSMMDSAGRHLHDLPECDSFEVPSFGNAVGTVFATPSVEDVD</sequence>
<comment type="caution">
    <text evidence="6">The sequence shown here is derived from an EMBL/GenBank/DDBJ whole genome shotgun (WGS) entry which is preliminary data.</text>
</comment>
<dbReference type="PANTHER" id="PTHR46743">
    <property type="entry name" value="TEICHOIC ACIDS EXPORT ATP-BINDING PROTEIN TAGH"/>
    <property type="match status" value="1"/>
</dbReference>
<organism evidence="6 7">
    <name type="scientific">Curtobacterium citreum</name>
    <dbReference type="NCBI Taxonomy" id="2036"/>
    <lineage>
        <taxon>Bacteria</taxon>
        <taxon>Bacillati</taxon>
        <taxon>Actinomycetota</taxon>
        <taxon>Actinomycetes</taxon>
        <taxon>Micrococcales</taxon>
        <taxon>Microbacteriaceae</taxon>
        <taxon>Curtobacterium</taxon>
    </lineage>
</organism>
<dbReference type="PROSITE" id="PS50893">
    <property type="entry name" value="ABC_TRANSPORTER_2"/>
    <property type="match status" value="1"/>
</dbReference>
<dbReference type="Gene3D" id="3.40.50.300">
    <property type="entry name" value="P-loop containing nucleotide triphosphate hydrolases"/>
    <property type="match status" value="1"/>
</dbReference>
<dbReference type="InterPro" id="IPR003593">
    <property type="entry name" value="AAA+_ATPase"/>
</dbReference>
<dbReference type="CDD" id="cd10147">
    <property type="entry name" value="Wzt_C-like"/>
    <property type="match status" value="1"/>
</dbReference>
<dbReference type="Pfam" id="PF14524">
    <property type="entry name" value="Wzt_C"/>
    <property type="match status" value="1"/>
</dbReference>
<dbReference type="Proteomes" id="UP000539146">
    <property type="component" value="Unassembled WGS sequence"/>
</dbReference>
<dbReference type="SMART" id="SM00382">
    <property type="entry name" value="AAA"/>
    <property type="match status" value="1"/>
</dbReference>
<dbReference type="GO" id="GO:0140359">
    <property type="term" value="F:ABC-type transporter activity"/>
    <property type="evidence" value="ECO:0007669"/>
    <property type="project" value="InterPro"/>
</dbReference>
<reference evidence="6 7" key="1">
    <citation type="submission" date="2020-05" db="EMBL/GenBank/DDBJ databases">
        <title>Genome Sequencing of Type Strains.</title>
        <authorList>
            <person name="Lemaire J.F."/>
            <person name="Inderbitzin P."/>
            <person name="Gregorio O.A."/>
            <person name="Collins S.B."/>
            <person name="Wespe N."/>
            <person name="Knight-Connoni V."/>
        </authorList>
    </citation>
    <scope>NUCLEOTIDE SEQUENCE [LARGE SCALE GENOMIC DNA]</scope>
    <source>
        <strain evidence="6 7">DSM 20512</strain>
    </source>
</reference>
<keyword evidence="2" id="KW-0813">Transport</keyword>
<dbReference type="CDD" id="cd03220">
    <property type="entry name" value="ABC_KpsT_Wzt"/>
    <property type="match status" value="1"/>
</dbReference>
<dbReference type="Pfam" id="PF00005">
    <property type="entry name" value="ABC_tran"/>
    <property type="match status" value="1"/>
</dbReference>
<evidence type="ECO:0000256" key="4">
    <source>
        <dbReference type="ARBA" id="ARBA00022840"/>
    </source>
</evidence>
<dbReference type="EMBL" id="JABMCG010000097">
    <property type="protein sequence ID" value="NUU28027.1"/>
    <property type="molecule type" value="Genomic_DNA"/>
</dbReference>
<feature type="domain" description="ABC transporter" evidence="5">
    <location>
        <begin position="33"/>
        <end position="264"/>
    </location>
</feature>
<keyword evidence="4 6" id="KW-0067">ATP-binding</keyword>
<dbReference type="AlphaFoldDB" id="A0A850DR95"/>
<dbReference type="InterPro" id="IPR050683">
    <property type="entry name" value="Bact_Polysacc_Export_ATP-bd"/>
</dbReference>
<proteinExistence type="inferred from homology"/>
<dbReference type="InterPro" id="IPR003439">
    <property type="entry name" value="ABC_transporter-like_ATP-bd"/>
</dbReference>
<comment type="similarity">
    <text evidence="1">Belongs to the ABC transporter superfamily.</text>
</comment>
<dbReference type="PANTHER" id="PTHR46743:SF2">
    <property type="entry name" value="TEICHOIC ACIDS EXPORT ATP-BINDING PROTEIN TAGH"/>
    <property type="match status" value="1"/>
</dbReference>
<dbReference type="GO" id="GO:0016020">
    <property type="term" value="C:membrane"/>
    <property type="evidence" value="ECO:0007669"/>
    <property type="project" value="InterPro"/>
</dbReference>
<protein>
    <submittedName>
        <fullName evidence="6">ABC transporter ATP-binding protein</fullName>
    </submittedName>
</protein>
<dbReference type="SUPFAM" id="SSF52540">
    <property type="entry name" value="P-loop containing nucleoside triphosphate hydrolases"/>
    <property type="match status" value="1"/>
</dbReference>